<dbReference type="EMBL" id="LAZR01044101">
    <property type="protein sequence ID" value="KKL05475.1"/>
    <property type="molecule type" value="Genomic_DNA"/>
</dbReference>
<sequence>MGIECIDETEQLRSEEDIKEAKQAVESTMLK</sequence>
<protein>
    <submittedName>
        <fullName evidence="2">Uncharacterized protein</fullName>
    </submittedName>
</protein>
<reference evidence="2" key="1">
    <citation type="journal article" date="2015" name="Nature">
        <title>Complex archaea that bridge the gap between prokaryotes and eukaryotes.</title>
        <authorList>
            <person name="Spang A."/>
            <person name="Saw J.H."/>
            <person name="Jorgensen S.L."/>
            <person name="Zaremba-Niedzwiedzka K."/>
            <person name="Martijn J."/>
            <person name="Lind A.E."/>
            <person name="van Eijk R."/>
            <person name="Schleper C."/>
            <person name="Guy L."/>
            <person name="Ettema T.J."/>
        </authorList>
    </citation>
    <scope>NUCLEOTIDE SEQUENCE</scope>
</reference>
<comment type="caution">
    <text evidence="2">The sequence shown here is derived from an EMBL/GenBank/DDBJ whole genome shotgun (WGS) entry which is preliminary data.</text>
</comment>
<accession>A0A0F9A7P4</accession>
<organism evidence="2">
    <name type="scientific">marine sediment metagenome</name>
    <dbReference type="NCBI Taxonomy" id="412755"/>
    <lineage>
        <taxon>unclassified sequences</taxon>
        <taxon>metagenomes</taxon>
        <taxon>ecological metagenomes</taxon>
    </lineage>
</organism>
<feature type="non-terminal residue" evidence="2">
    <location>
        <position position="31"/>
    </location>
</feature>
<gene>
    <name evidence="2" type="ORF">LCGC14_2605690</name>
</gene>
<proteinExistence type="predicted"/>
<dbReference type="AlphaFoldDB" id="A0A0F9A7P4"/>
<feature type="compositionally biased region" description="Basic and acidic residues" evidence="1">
    <location>
        <begin position="10"/>
        <end position="23"/>
    </location>
</feature>
<evidence type="ECO:0000256" key="1">
    <source>
        <dbReference type="SAM" id="MobiDB-lite"/>
    </source>
</evidence>
<name>A0A0F9A7P4_9ZZZZ</name>
<feature type="region of interest" description="Disordered" evidence="1">
    <location>
        <begin position="1"/>
        <end position="31"/>
    </location>
</feature>
<evidence type="ECO:0000313" key="2">
    <source>
        <dbReference type="EMBL" id="KKL05475.1"/>
    </source>
</evidence>